<accession>A0ABX6JTS8</accession>
<comment type="subcellular location">
    <subcellularLocation>
        <location evidence="1 9">Cytoplasm</location>
    </subcellularLocation>
</comment>
<feature type="domain" description="Response regulatory" evidence="11">
    <location>
        <begin position="6"/>
        <end position="117"/>
    </location>
</feature>
<dbReference type="PROSITE" id="PS50110">
    <property type="entry name" value="RESPONSE_REGULATORY"/>
    <property type="match status" value="1"/>
</dbReference>
<sequence>MTTPIRTLVVDDDFRVAGLHRDVVAARPGFVALEPALSVADAQDAIRSHQPDLLLVDIHLPDSNGIELVRACNIDAFVISAANDAPTIRRALRAGALAVLFKPFDPRLLTERLDRYARFRNLVSGTGPLVQDELDRALAILNGSNDPVTLSRSATEKLILEALNTDEASASEIAELTGVSRATAQRHLVALAARSLVEVRLRYGATGRPEHRYAAASTAEGV</sequence>
<keyword evidence="6 9" id="KW-0238">DNA-binding</keyword>
<evidence type="ECO:0000256" key="6">
    <source>
        <dbReference type="ARBA" id="ARBA00023125"/>
    </source>
</evidence>
<keyword evidence="7 9" id="KW-0010">Activator</keyword>
<dbReference type="Gene3D" id="1.10.10.10">
    <property type="entry name" value="Winged helix-like DNA-binding domain superfamily/Winged helix DNA-binding domain"/>
    <property type="match status" value="1"/>
</dbReference>
<dbReference type="InterPro" id="IPR036390">
    <property type="entry name" value="WH_DNA-bd_sf"/>
</dbReference>
<protein>
    <recommendedName>
        <fullName evidence="9">Transcriptional regulatory protein</fullName>
    </recommendedName>
</protein>
<dbReference type="InterPro" id="IPR001789">
    <property type="entry name" value="Sig_transdc_resp-reg_receiver"/>
</dbReference>
<evidence type="ECO:0000256" key="3">
    <source>
        <dbReference type="ARBA" id="ARBA00022553"/>
    </source>
</evidence>
<dbReference type="Pfam" id="PF12840">
    <property type="entry name" value="HTH_20"/>
    <property type="match status" value="1"/>
</dbReference>
<proteinExistence type="predicted"/>
<keyword evidence="13" id="KW-1185">Reference proteome</keyword>
<evidence type="ECO:0000313" key="13">
    <source>
        <dbReference type="Proteomes" id="UP000503441"/>
    </source>
</evidence>
<gene>
    <name evidence="12" type="ORF">G7066_01405</name>
</gene>
<dbReference type="PANTHER" id="PTHR45526">
    <property type="entry name" value="TRANSCRIPTIONAL REGULATORY PROTEIN DPIA"/>
    <property type="match status" value="1"/>
</dbReference>
<dbReference type="SUPFAM" id="SSF52172">
    <property type="entry name" value="CheY-like"/>
    <property type="match status" value="1"/>
</dbReference>
<dbReference type="SUPFAM" id="SSF46785">
    <property type="entry name" value="Winged helix' DNA-binding domain"/>
    <property type="match status" value="1"/>
</dbReference>
<keyword evidence="2 9" id="KW-0963">Cytoplasm</keyword>
<evidence type="ECO:0000256" key="4">
    <source>
        <dbReference type="ARBA" id="ARBA00023012"/>
    </source>
</evidence>
<dbReference type="InterPro" id="IPR051271">
    <property type="entry name" value="2C-system_Tx_regulators"/>
</dbReference>
<evidence type="ECO:0000256" key="8">
    <source>
        <dbReference type="ARBA" id="ARBA00023163"/>
    </source>
</evidence>
<dbReference type="InterPro" id="IPR011991">
    <property type="entry name" value="ArsR-like_HTH"/>
</dbReference>
<evidence type="ECO:0000256" key="10">
    <source>
        <dbReference type="PROSITE-ProRule" id="PRU00169"/>
    </source>
</evidence>
<evidence type="ECO:0000256" key="9">
    <source>
        <dbReference type="PIRNR" id="PIRNR006171"/>
    </source>
</evidence>
<evidence type="ECO:0000256" key="5">
    <source>
        <dbReference type="ARBA" id="ARBA00023015"/>
    </source>
</evidence>
<dbReference type="PIRSF" id="PIRSF006171">
    <property type="entry name" value="RR_citrat_malat"/>
    <property type="match status" value="1"/>
</dbReference>
<keyword evidence="8 9" id="KW-0804">Transcription</keyword>
<evidence type="ECO:0000256" key="2">
    <source>
        <dbReference type="ARBA" id="ARBA00022490"/>
    </source>
</evidence>
<reference evidence="12 13" key="1">
    <citation type="submission" date="2020-03" db="EMBL/GenBank/DDBJ databases">
        <title>Leucobacter sp. nov., isolated from beetles.</title>
        <authorList>
            <person name="Hyun D.-W."/>
            <person name="Bae J.-W."/>
        </authorList>
    </citation>
    <scope>NUCLEOTIDE SEQUENCE [LARGE SCALE GENOMIC DNA]</scope>
    <source>
        <strain evidence="12 13">HDW9A</strain>
    </source>
</reference>
<dbReference type="Proteomes" id="UP000503441">
    <property type="component" value="Chromosome"/>
</dbReference>
<dbReference type="InterPro" id="IPR024187">
    <property type="entry name" value="Sig_transdc_resp-reg_cit/mal"/>
</dbReference>
<keyword evidence="5 9" id="KW-0805">Transcription regulation</keyword>
<dbReference type="EMBL" id="CP049933">
    <property type="protein sequence ID" value="QIM17696.1"/>
    <property type="molecule type" value="Genomic_DNA"/>
</dbReference>
<evidence type="ECO:0000259" key="11">
    <source>
        <dbReference type="PROSITE" id="PS50110"/>
    </source>
</evidence>
<dbReference type="PANTHER" id="PTHR45526:SF1">
    <property type="entry name" value="TRANSCRIPTIONAL REGULATORY PROTEIN DCUR-RELATED"/>
    <property type="match status" value="1"/>
</dbReference>
<keyword evidence="3 10" id="KW-0597">Phosphoprotein</keyword>
<organism evidence="12 13">
    <name type="scientific">Leucobacter coleopterorum</name>
    <dbReference type="NCBI Taxonomy" id="2714933"/>
    <lineage>
        <taxon>Bacteria</taxon>
        <taxon>Bacillati</taxon>
        <taxon>Actinomycetota</taxon>
        <taxon>Actinomycetes</taxon>
        <taxon>Micrococcales</taxon>
        <taxon>Microbacteriaceae</taxon>
        <taxon>Leucobacter</taxon>
    </lineage>
</organism>
<keyword evidence="4 9" id="KW-0902">Two-component regulatory system</keyword>
<name>A0ABX6JTS8_9MICO</name>
<dbReference type="CDD" id="cd00090">
    <property type="entry name" value="HTH_ARSR"/>
    <property type="match status" value="1"/>
</dbReference>
<dbReference type="InterPro" id="IPR011006">
    <property type="entry name" value="CheY-like_superfamily"/>
</dbReference>
<evidence type="ECO:0000256" key="1">
    <source>
        <dbReference type="ARBA" id="ARBA00004496"/>
    </source>
</evidence>
<dbReference type="InterPro" id="IPR036388">
    <property type="entry name" value="WH-like_DNA-bd_sf"/>
</dbReference>
<dbReference type="Pfam" id="PF00072">
    <property type="entry name" value="Response_reg"/>
    <property type="match status" value="1"/>
</dbReference>
<dbReference type="SMART" id="SM00448">
    <property type="entry name" value="REC"/>
    <property type="match status" value="1"/>
</dbReference>
<dbReference type="Gene3D" id="3.40.50.2300">
    <property type="match status" value="1"/>
</dbReference>
<evidence type="ECO:0000313" key="12">
    <source>
        <dbReference type="EMBL" id="QIM17696.1"/>
    </source>
</evidence>
<dbReference type="RefSeq" id="WP_166328479.1">
    <property type="nucleotide sequence ID" value="NZ_CP049933.1"/>
</dbReference>
<evidence type="ECO:0000256" key="7">
    <source>
        <dbReference type="ARBA" id="ARBA00023159"/>
    </source>
</evidence>
<feature type="modified residue" description="4-aspartylphosphate" evidence="10">
    <location>
        <position position="57"/>
    </location>
</feature>